<proteinExistence type="predicted"/>
<accession>A0A0A8YQ85</accession>
<evidence type="ECO:0000313" key="2">
    <source>
        <dbReference type="EMBL" id="JAD28491.1"/>
    </source>
</evidence>
<feature type="compositionally biased region" description="Basic residues" evidence="1">
    <location>
        <begin position="7"/>
        <end position="17"/>
    </location>
</feature>
<reference evidence="2" key="2">
    <citation type="journal article" date="2015" name="Data Brief">
        <title>Shoot transcriptome of the giant reed, Arundo donax.</title>
        <authorList>
            <person name="Barrero R.A."/>
            <person name="Guerrero F.D."/>
            <person name="Moolhuijzen P."/>
            <person name="Goolsby J.A."/>
            <person name="Tidwell J."/>
            <person name="Bellgard S.E."/>
            <person name="Bellgard M.I."/>
        </authorList>
    </citation>
    <scope>NUCLEOTIDE SEQUENCE</scope>
    <source>
        <tissue evidence="2">Shoot tissue taken approximately 20 cm above the soil surface</tissue>
    </source>
</reference>
<reference evidence="2" key="1">
    <citation type="submission" date="2014-09" db="EMBL/GenBank/DDBJ databases">
        <authorList>
            <person name="Magalhaes I.L.F."/>
            <person name="Oliveira U."/>
            <person name="Santos F.R."/>
            <person name="Vidigal T.H.D.A."/>
            <person name="Brescovit A.D."/>
            <person name="Santos A.J."/>
        </authorList>
    </citation>
    <scope>NUCLEOTIDE SEQUENCE</scope>
    <source>
        <tissue evidence="2">Shoot tissue taken approximately 20 cm above the soil surface</tissue>
    </source>
</reference>
<sequence>MDEVILHSKKNMHKSKKAKGETDNSHIFYKL</sequence>
<dbReference type="EMBL" id="GBRH01269404">
    <property type="protein sequence ID" value="JAD28491.1"/>
    <property type="molecule type" value="Transcribed_RNA"/>
</dbReference>
<feature type="region of interest" description="Disordered" evidence="1">
    <location>
        <begin position="1"/>
        <end position="24"/>
    </location>
</feature>
<name>A0A0A8YQ85_ARUDO</name>
<protein>
    <submittedName>
        <fullName evidence="2">Uncharacterized protein</fullName>
    </submittedName>
</protein>
<evidence type="ECO:0000256" key="1">
    <source>
        <dbReference type="SAM" id="MobiDB-lite"/>
    </source>
</evidence>
<dbReference type="AlphaFoldDB" id="A0A0A8YQ85"/>
<organism evidence="2">
    <name type="scientific">Arundo donax</name>
    <name type="common">Giant reed</name>
    <name type="synonym">Donax arundinaceus</name>
    <dbReference type="NCBI Taxonomy" id="35708"/>
    <lineage>
        <taxon>Eukaryota</taxon>
        <taxon>Viridiplantae</taxon>
        <taxon>Streptophyta</taxon>
        <taxon>Embryophyta</taxon>
        <taxon>Tracheophyta</taxon>
        <taxon>Spermatophyta</taxon>
        <taxon>Magnoliopsida</taxon>
        <taxon>Liliopsida</taxon>
        <taxon>Poales</taxon>
        <taxon>Poaceae</taxon>
        <taxon>PACMAD clade</taxon>
        <taxon>Arundinoideae</taxon>
        <taxon>Arundineae</taxon>
        <taxon>Arundo</taxon>
    </lineage>
</organism>